<name>A0A2I0I991_PUNGR</name>
<reference evidence="2 3" key="1">
    <citation type="submission" date="2017-11" db="EMBL/GenBank/DDBJ databases">
        <title>De-novo sequencing of pomegranate (Punica granatum L.) genome.</title>
        <authorList>
            <person name="Akparov Z."/>
            <person name="Amiraslanov A."/>
            <person name="Hajiyeva S."/>
            <person name="Abbasov M."/>
            <person name="Kaur K."/>
            <person name="Hamwieh A."/>
            <person name="Solovyev V."/>
            <person name="Salamov A."/>
            <person name="Braich B."/>
            <person name="Kosarev P."/>
            <person name="Mahmoud A."/>
            <person name="Hajiyev E."/>
            <person name="Babayeva S."/>
            <person name="Izzatullayeva V."/>
            <person name="Mammadov A."/>
            <person name="Mammadov A."/>
            <person name="Sharifova S."/>
            <person name="Ojaghi J."/>
            <person name="Eynullazada K."/>
            <person name="Bayramov B."/>
            <person name="Abdulazimova A."/>
            <person name="Shahmuradov I."/>
        </authorList>
    </citation>
    <scope>NUCLEOTIDE SEQUENCE [LARGE SCALE GENOMIC DNA]</scope>
    <source>
        <strain evidence="3">cv. AG2017</strain>
        <tissue evidence="2">Leaf</tissue>
    </source>
</reference>
<evidence type="ECO:0000313" key="2">
    <source>
        <dbReference type="EMBL" id="PKI40363.1"/>
    </source>
</evidence>
<accession>A0A2I0I991</accession>
<comment type="caution">
    <text evidence="2">The sequence shown here is derived from an EMBL/GenBank/DDBJ whole genome shotgun (WGS) entry which is preliminary data.</text>
</comment>
<gene>
    <name evidence="2" type="ORF">CRG98_039245</name>
</gene>
<keyword evidence="3" id="KW-1185">Reference proteome</keyword>
<protein>
    <submittedName>
        <fullName evidence="2">Uncharacterized protein</fullName>
    </submittedName>
</protein>
<feature type="region of interest" description="Disordered" evidence="1">
    <location>
        <begin position="1"/>
        <end position="22"/>
    </location>
</feature>
<evidence type="ECO:0000256" key="1">
    <source>
        <dbReference type="SAM" id="MobiDB-lite"/>
    </source>
</evidence>
<sequence>MISVCVSERDEETQGTPPPFVINYTPEELTVEFTGHAASPAPFVVDVPAREPYSDSKERRLKRMEETIRALQANDVRPDARYGDCSLFPGMRLPPKFKVPEFKTYEGTTDPRYHLRHYRGICHPLLPG</sequence>
<dbReference type="EMBL" id="PGOL01003586">
    <property type="protein sequence ID" value="PKI40363.1"/>
    <property type="molecule type" value="Genomic_DNA"/>
</dbReference>
<dbReference type="AlphaFoldDB" id="A0A2I0I991"/>
<evidence type="ECO:0000313" key="3">
    <source>
        <dbReference type="Proteomes" id="UP000233551"/>
    </source>
</evidence>
<organism evidence="2 3">
    <name type="scientific">Punica granatum</name>
    <name type="common">Pomegranate</name>
    <dbReference type="NCBI Taxonomy" id="22663"/>
    <lineage>
        <taxon>Eukaryota</taxon>
        <taxon>Viridiplantae</taxon>
        <taxon>Streptophyta</taxon>
        <taxon>Embryophyta</taxon>
        <taxon>Tracheophyta</taxon>
        <taxon>Spermatophyta</taxon>
        <taxon>Magnoliopsida</taxon>
        <taxon>eudicotyledons</taxon>
        <taxon>Gunneridae</taxon>
        <taxon>Pentapetalae</taxon>
        <taxon>rosids</taxon>
        <taxon>malvids</taxon>
        <taxon>Myrtales</taxon>
        <taxon>Lythraceae</taxon>
        <taxon>Punica</taxon>
    </lineage>
</organism>
<proteinExistence type="predicted"/>
<dbReference type="Proteomes" id="UP000233551">
    <property type="component" value="Unassembled WGS sequence"/>
</dbReference>